<dbReference type="Proteomes" id="UP001054252">
    <property type="component" value="Unassembled WGS sequence"/>
</dbReference>
<keyword evidence="1" id="KW-0378">Hydrolase</keyword>
<name>A0AAV5MP35_9ROSI</name>
<sequence length="169" mass="19123">MVVEITVLCRTNADHRRSVAACLVQGVYSLQHDRHRHEKREDSQALAPPWWESFHFELLDRLVDAADLSIFGAIYEYKPPTSHYNDSIEKRPRYVIAFRGILTEEDTIARDVELIFHLIRNGLHQKSRFKIGVQAVQDKVAAVGDSNVWLAGHSLGAAMAMLAGKTMAK</sequence>
<feature type="non-terminal residue" evidence="3">
    <location>
        <position position="169"/>
    </location>
</feature>
<dbReference type="Gene3D" id="3.40.50.1820">
    <property type="entry name" value="alpha/beta hydrolase"/>
    <property type="match status" value="1"/>
</dbReference>
<dbReference type="PANTHER" id="PTHR31479">
    <property type="entry name" value="ALPHA/BETA-HYDROLASES SUPERFAMILY PROTEIN"/>
    <property type="match status" value="1"/>
</dbReference>
<evidence type="ECO:0000313" key="4">
    <source>
        <dbReference type="Proteomes" id="UP001054252"/>
    </source>
</evidence>
<dbReference type="EMBL" id="BPVZ01000517">
    <property type="protein sequence ID" value="GKV51605.1"/>
    <property type="molecule type" value="Genomic_DNA"/>
</dbReference>
<dbReference type="AlphaFoldDB" id="A0AAV5MP35"/>
<keyword evidence="4" id="KW-1185">Reference proteome</keyword>
<gene>
    <name evidence="3" type="ORF">SLEP1_g58240</name>
</gene>
<protein>
    <recommendedName>
        <fullName evidence="2">Fungal lipase-type domain-containing protein</fullName>
    </recommendedName>
</protein>
<dbReference type="InterPro" id="IPR029058">
    <property type="entry name" value="AB_hydrolase_fold"/>
</dbReference>
<organism evidence="3 4">
    <name type="scientific">Rubroshorea leprosula</name>
    <dbReference type="NCBI Taxonomy" id="152421"/>
    <lineage>
        <taxon>Eukaryota</taxon>
        <taxon>Viridiplantae</taxon>
        <taxon>Streptophyta</taxon>
        <taxon>Embryophyta</taxon>
        <taxon>Tracheophyta</taxon>
        <taxon>Spermatophyta</taxon>
        <taxon>Magnoliopsida</taxon>
        <taxon>eudicotyledons</taxon>
        <taxon>Gunneridae</taxon>
        <taxon>Pentapetalae</taxon>
        <taxon>rosids</taxon>
        <taxon>malvids</taxon>
        <taxon>Malvales</taxon>
        <taxon>Dipterocarpaceae</taxon>
        <taxon>Rubroshorea</taxon>
    </lineage>
</organism>
<evidence type="ECO:0000259" key="2">
    <source>
        <dbReference type="Pfam" id="PF01764"/>
    </source>
</evidence>
<reference evidence="3 4" key="1">
    <citation type="journal article" date="2021" name="Commun. Biol.">
        <title>The genome of Shorea leprosula (Dipterocarpaceae) highlights the ecological relevance of drought in aseasonal tropical rainforests.</title>
        <authorList>
            <person name="Ng K.K.S."/>
            <person name="Kobayashi M.J."/>
            <person name="Fawcett J.A."/>
            <person name="Hatakeyama M."/>
            <person name="Paape T."/>
            <person name="Ng C.H."/>
            <person name="Ang C.C."/>
            <person name="Tnah L.H."/>
            <person name="Lee C.T."/>
            <person name="Nishiyama T."/>
            <person name="Sese J."/>
            <person name="O'Brien M.J."/>
            <person name="Copetti D."/>
            <person name="Mohd Noor M.I."/>
            <person name="Ong R.C."/>
            <person name="Putra M."/>
            <person name="Sireger I.Z."/>
            <person name="Indrioko S."/>
            <person name="Kosugi Y."/>
            <person name="Izuno A."/>
            <person name="Isagi Y."/>
            <person name="Lee S.L."/>
            <person name="Shimizu K.K."/>
        </authorList>
    </citation>
    <scope>NUCLEOTIDE SEQUENCE [LARGE SCALE GENOMIC DNA]</scope>
    <source>
        <strain evidence="3">214</strain>
    </source>
</reference>
<dbReference type="InterPro" id="IPR002921">
    <property type="entry name" value="Fungal_lipase-type"/>
</dbReference>
<accession>A0AAV5MP35</accession>
<evidence type="ECO:0000313" key="3">
    <source>
        <dbReference type="EMBL" id="GKV51605.1"/>
    </source>
</evidence>
<comment type="caution">
    <text evidence="3">The sequence shown here is derived from an EMBL/GenBank/DDBJ whole genome shotgun (WGS) entry which is preliminary data.</text>
</comment>
<dbReference type="SUPFAM" id="SSF53474">
    <property type="entry name" value="alpha/beta-Hydrolases"/>
    <property type="match status" value="1"/>
</dbReference>
<dbReference type="GO" id="GO:0006629">
    <property type="term" value="P:lipid metabolic process"/>
    <property type="evidence" value="ECO:0007669"/>
    <property type="project" value="InterPro"/>
</dbReference>
<evidence type="ECO:0000256" key="1">
    <source>
        <dbReference type="ARBA" id="ARBA00022801"/>
    </source>
</evidence>
<proteinExistence type="predicted"/>
<dbReference type="Pfam" id="PF01764">
    <property type="entry name" value="Lipase_3"/>
    <property type="match status" value="1"/>
</dbReference>
<feature type="domain" description="Fungal lipase-type" evidence="2">
    <location>
        <begin position="135"/>
        <end position="167"/>
    </location>
</feature>
<dbReference type="GO" id="GO:0016787">
    <property type="term" value="F:hydrolase activity"/>
    <property type="evidence" value="ECO:0007669"/>
    <property type="project" value="UniProtKB-KW"/>
</dbReference>
<dbReference type="PANTHER" id="PTHR31479:SF2">
    <property type="entry name" value="ALPHA_BETA-HYDROLASES SUPERFAMILY PROTEIN"/>
    <property type="match status" value="1"/>
</dbReference>